<protein>
    <submittedName>
        <fullName evidence="1">RNA binding protein, putative</fullName>
    </submittedName>
</protein>
<proteinExistence type="predicted"/>
<dbReference type="AlphaFoldDB" id="A0A0A9GJ02"/>
<evidence type="ECO:0000313" key="1">
    <source>
        <dbReference type="EMBL" id="JAE20628.1"/>
    </source>
</evidence>
<sequence length="39" mass="4575">MVYQSLRSLLETILLNKLGLSSFLKINIREVFVLQMLHL</sequence>
<reference evidence="1" key="2">
    <citation type="journal article" date="2015" name="Data Brief">
        <title>Shoot transcriptome of the giant reed, Arundo donax.</title>
        <authorList>
            <person name="Barrero R.A."/>
            <person name="Guerrero F.D."/>
            <person name="Moolhuijzen P."/>
            <person name="Goolsby J.A."/>
            <person name="Tidwell J."/>
            <person name="Bellgard S.E."/>
            <person name="Bellgard M.I."/>
        </authorList>
    </citation>
    <scope>NUCLEOTIDE SEQUENCE</scope>
    <source>
        <tissue evidence="1">Shoot tissue taken approximately 20 cm above the soil surface</tissue>
    </source>
</reference>
<accession>A0A0A9GJ02</accession>
<organism evidence="1">
    <name type="scientific">Arundo donax</name>
    <name type="common">Giant reed</name>
    <name type="synonym">Donax arundinaceus</name>
    <dbReference type="NCBI Taxonomy" id="35708"/>
    <lineage>
        <taxon>Eukaryota</taxon>
        <taxon>Viridiplantae</taxon>
        <taxon>Streptophyta</taxon>
        <taxon>Embryophyta</taxon>
        <taxon>Tracheophyta</taxon>
        <taxon>Spermatophyta</taxon>
        <taxon>Magnoliopsida</taxon>
        <taxon>Liliopsida</taxon>
        <taxon>Poales</taxon>
        <taxon>Poaceae</taxon>
        <taxon>PACMAD clade</taxon>
        <taxon>Arundinoideae</taxon>
        <taxon>Arundineae</taxon>
        <taxon>Arundo</taxon>
    </lineage>
</organism>
<dbReference type="EMBL" id="GBRH01177268">
    <property type="protein sequence ID" value="JAE20628.1"/>
    <property type="molecule type" value="Transcribed_RNA"/>
</dbReference>
<name>A0A0A9GJ02_ARUDO</name>
<reference evidence="1" key="1">
    <citation type="submission" date="2014-09" db="EMBL/GenBank/DDBJ databases">
        <authorList>
            <person name="Magalhaes I.L.F."/>
            <person name="Oliveira U."/>
            <person name="Santos F.R."/>
            <person name="Vidigal T.H.D.A."/>
            <person name="Brescovit A.D."/>
            <person name="Santos A.J."/>
        </authorList>
    </citation>
    <scope>NUCLEOTIDE SEQUENCE</scope>
    <source>
        <tissue evidence="1">Shoot tissue taken approximately 20 cm above the soil surface</tissue>
    </source>
</reference>